<name>A0A126UVV1_9RHOB</name>
<dbReference type="Proteomes" id="UP000070371">
    <property type="component" value="Chromosome"/>
</dbReference>
<dbReference type="STRING" id="1579316.RC74_00720"/>
<reference evidence="1 2" key="1">
    <citation type="submission" date="2016-02" db="EMBL/GenBank/DDBJ databases">
        <title>Complete genome sequence of Halocynthiibacter arcticus PAMC 20958t from arctic marine sediment.</title>
        <authorList>
            <person name="Lee Y.M."/>
            <person name="Baek K."/>
            <person name="Lee H.K."/>
            <person name="Shin S.C."/>
        </authorList>
    </citation>
    <scope>NUCLEOTIDE SEQUENCE [LARGE SCALE GENOMIC DNA]</scope>
    <source>
        <strain evidence="1">PAMC 20958</strain>
    </source>
</reference>
<sequence>MRRKWHIQRTSDSLALSRRGEVVFDVSAQSVFPFCARGRLAQQIRQDLWRALQDLRGFSPVILIEGQGAELHVTAGGEVAAKTFPKPAIEAQISALLADPKLRARWLRHATISADAVDA</sequence>
<dbReference type="RefSeq" id="WP_039000168.1">
    <property type="nucleotide sequence ID" value="NZ_CP014327.1"/>
</dbReference>
<dbReference type="AlphaFoldDB" id="A0A126UVV1"/>
<protein>
    <submittedName>
        <fullName evidence="1">Uncharacterized protein</fullName>
    </submittedName>
</protein>
<proteinExistence type="predicted"/>
<dbReference type="OrthoDB" id="7658483at2"/>
<dbReference type="KEGG" id="hat:RC74_00720"/>
<accession>A0A126UVV1</accession>
<keyword evidence="2" id="KW-1185">Reference proteome</keyword>
<evidence type="ECO:0000313" key="2">
    <source>
        <dbReference type="Proteomes" id="UP000070371"/>
    </source>
</evidence>
<gene>
    <name evidence="1" type="ORF">RC74_00720</name>
</gene>
<evidence type="ECO:0000313" key="1">
    <source>
        <dbReference type="EMBL" id="AML49997.1"/>
    </source>
</evidence>
<dbReference type="EMBL" id="CP014327">
    <property type="protein sequence ID" value="AML49997.1"/>
    <property type="molecule type" value="Genomic_DNA"/>
</dbReference>
<organism evidence="1 2">
    <name type="scientific">Falsihalocynthiibacter arcticus</name>
    <dbReference type="NCBI Taxonomy" id="1579316"/>
    <lineage>
        <taxon>Bacteria</taxon>
        <taxon>Pseudomonadati</taxon>
        <taxon>Pseudomonadota</taxon>
        <taxon>Alphaproteobacteria</taxon>
        <taxon>Rhodobacterales</taxon>
        <taxon>Roseobacteraceae</taxon>
        <taxon>Falsihalocynthiibacter</taxon>
    </lineage>
</organism>